<evidence type="ECO:0000256" key="5">
    <source>
        <dbReference type="ARBA" id="ARBA00022771"/>
    </source>
</evidence>
<organism evidence="11 12">
    <name type="scientific">Accipiter nisus</name>
    <name type="common">Eurasian sparrowhawk</name>
    <dbReference type="NCBI Taxonomy" id="211598"/>
    <lineage>
        <taxon>Eukaryota</taxon>
        <taxon>Metazoa</taxon>
        <taxon>Chordata</taxon>
        <taxon>Craniata</taxon>
        <taxon>Vertebrata</taxon>
        <taxon>Euteleostomi</taxon>
        <taxon>Archelosauria</taxon>
        <taxon>Archosauria</taxon>
        <taxon>Dinosauria</taxon>
        <taxon>Saurischia</taxon>
        <taxon>Theropoda</taxon>
        <taxon>Coelurosauria</taxon>
        <taxon>Aves</taxon>
        <taxon>Neognathae</taxon>
        <taxon>Neoaves</taxon>
        <taxon>Telluraves</taxon>
        <taxon>Accipitrimorphae</taxon>
        <taxon>Accipitriformes</taxon>
        <taxon>Accipitridae</taxon>
        <taxon>Accipitrinae</taxon>
        <taxon>Accipiter</taxon>
    </lineage>
</organism>
<dbReference type="SUPFAM" id="SSF57850">
    <property type="entry name" value="RING/U-box"/>
    <property type="match status" value="1"/>
</dbReference>
<dbReference type="GO" id="GO:0061630">
    <property type="term" value="F:ubiquitin protein ligase activity"/>
    <property type="evidence" value="ECO:0007669"/>
    <property type="project" value="UniProtKB-EC"/>
</dbReference>
<evidence type="ECO:0000313" key="11">
    <source>
        <dbReference type="Ensembl" id="ENSANIP00000018020.1"/>
    </source>
</evidence>
<name>A0A8B9N8A4_9AVES</name>
<evidence type="ECO:0000256" key="4">
    <source>
        <dbReference type="ARBA" id="ARBA00022723"/>
    </source>
</evidence>
<evidence type="ECO:0000256" key="3">
    <source>
        <dbReference type="ARBA" id="ARBA00022679"/>
    </source>
</evidence>
<evidence type="ECO:0000256" key="9">
    <source>
        <dbReference type="PROSITE-ProRule" id="PRU00175"/>
    </source>
</evidence>
<keyword evidence="8" id="KW-0804">Transcription</keyword>
<evidence type="ECO:0000256" key="6">
    <source>
        <dbReference type="ARBA" id="ARBA00022833"/>
    </source>
</evidence>
<dbReference type="PANTHER" id="PTHR46077:SF1">
    <property type="entry name" value="TOP1 BINDING ARGININE_SERINE RICH PROTEIN, E3 UBIQUITIN LIGASE"/>
    <property type="match status" value="1"/>
</dbReference>
<dbReference type="AlphaFoldDB" id="A0A8B9N8A4"/>
<keyword evidence="4" id="KW-0479">Metal-binding</keyword>
<dbReference type="EC" id="2.3.2.27" evidence="2"/>
<dbReference type="InterPro" id="IPR017907">
    <property type="entry name" value="Znf_RING_CS"/>
</dbReference>
<comment type="catalytic activity">
    <reaction evidence="1">
        <text>S-ubiquitinyl-[E2 ubiquitin-conjugating enzyme]-L-cysteine + [acceptor protein]-L-lysine = [E2 ubiquitin-conjugating enzyme]-L-cysteine + N(6)-ubiquitinyl-[acceptor protein]-L-lysine.</text>
        <dbReference type="EC" id="2.3.2.27"/>
    </reaction>
</comment>
<protein>
    <recommendedName>
        <fullName evidence="2">RING-type E3 ubiquitin transferase</fullName>
        <ecNumber evidence="2">2.3.2.27</ecNumber>
    </recommendedName>
</protein>
<dbReference type="PROSITE" id="PS00518">
    <property type="entry name" value="ZF_RING_1"/>
    <property type="match status" value="1"/>
</dbReference>
<evidence type="ECO:0000256" key="1">
    <source>
        <dbReference type="ARBA" id="ARBA00000900"/>
    </source>
</evidence>
<sequence length="62" mass="7049">MPCRHQFCLGCILRWTEVKPDCPLCRRPVENVRFSVLGEDDYLQCVVAHPEESPDASSQAES</sequence>
<evidence type="ECO:0000256" key="7">
    <source>
        <dbReference type="ARBA" id="ARBA00023015"/>
    </source>
</evidence>
<reference evidence="11" key="2">
    <citation type="submission" date="2025-09" db="UniProtKB">
        <authorList>
            <consortium name="Ensembl"/>
        </authorList>
    </citation>
    <scope>IDENTIFICATION</scope>
</reference>
<dbReference type="Gene3D" id="3.30.40.10">
    <property type="entry name" value="Zinc/RING finger domain, C3HC4 (zinc finger)"/>
    <property type="match status" value="1"/>
</dbReference>
<keyword evidence="3" id="KW-0808">Transferase</keyword>
<dbReference type="InterPro" id="IPR001841">
    <property type="entry name" value="Znf_RING"/>
</dbReference>
<dbReference type="Pfam" id="PF13920">
    <property type="entry name" value="zf-C3HC4_3"/>
    <property type="match status" value="1"/>
</dbReference>
<evidence type="ECO:0000313" key="12">
    <source>
        <dbReference type="Proteomes" id="UP000694541"/>
    </source>
</evidence>
<dbReference type="GO" id="GO:0006513">
    <property type="term" value="P:protein monoubiquitination"/>
    <property type="evidence" value="ECO:0007669"/>
    <property type="project" value="TreeGrafter"/>
</dbReference>
<dbReference type="GO" id="GO:0000209">
    <property type="term" value="P:protein polyubiquitination"/>
    <property type="evidence" value="ECO:0007669"/>
    <property type="project" value="TreeGrafter"/>
</dbReference>
<keyword evidence="6" id="KW-0862">Zinc</keyword>
<keyword evidence="5 9" id="KW-0863">Zinc-finger</keyword>
<keyword evidence="7" id="KW-0805">Transcription regulation</keyword>
<keyword evidence="12" id="KW-1185">Reference proteome</keyword>
<evidence type="ECO:0000259" key="10">
    <source>
        <dbReference type="PROSITE" id="PS50089"/>
    </source>
</evidence>
<dbReference type="Ensembl" id="ENSANIT00000018630.1">
    <property type="protein sequence ID" value="ENSANIP00000018020.1"/>
    <property type="gene ID" value="ENSANIG00000012238.1"/>
</dbReference>
<dbReference type="PANTHER" id="PTHR46077">
    <property type="entry name" value="E3 UBIQUITIN-PROTEIN LIGASE TOPORS"/>
    <property type="match status" value="1"/>
</dbReference>
<accession>A0A8B9N8A4</accession>
<proteinExistence type="predicted"/>
<dbReference type="GO" id="GO:0008270">
    <property type="term" value="F:zinc ion binding"/>
    <property type="evidence" value="ECO:0007669"/>
    <property type="project" value="UniProtKB-KW"/>
</dbReference>
<evidence type="ECO:0000256" key="8">
    <source>
        <dbReference type="ARBA" id="ARBA00023163"/>
    </source>
</evidence>
<dbReference type="InterPro" id="IPR013083">
    <property type="entry name" value="Znf_RING/FYVE/PHD"/>
</dbReference>
<dbReference type="Proteomes" id="UP000694541">
    <property type="component" value="Unplaced"/>
</dbReference>
<dbReference type="PROSITE" id="PS50089">
    <property type="entry name" value="ZF_RING_2"/>
    <property type="match status" value="1"/>
</dbReference>
<feature type="domain" description="RING-type" evidence="10">
    <location>
        <begin position="1"/>
        <end position="26"/>
    </location>
</feature>
<evidence type="ECO:0000256" key="2">
    <source>
        <dbReference type="ARBA" id="ARBA00012483"/>
    </source>
</evidence>
<reference evidence="11" key="1">
    <citation type="submission" date="2025-08" db="UniProtKB">
        <authorList>
            <consortium name="Ensembl"/>
        </authorList>
    </citation>
    <scope>IDENTIFICATION</scope>
</reference>